<proteinExistence type="inferred from homology"/>
<dbReference type="PANTHER" id="PTHR35561:SF1">
    <property type="entry name" value="RNA 2',3'-CYCLIC PHOSPHODIESTERASE"/>
    <property type="match status" value="1"/>
</dbReference>
<dbReference type="RefSeq" id="WP_343918254.1">
    <property type="nucleotide sequence ID" value="NZ_BAAAJT010000002.1"/>
</dbReference>
<dbReference type="SUPFAM" id="SSF55144">
    <property type="entry name" value="LigT-like"/>
    <property type="match status" value="1"/>
</dbReference>
<dbReference type="NCBIfam" id="TIGR02258">
    <property type="entry name" value="2_5_ligase"/>
    <property type="match status" value="1"/>
</dbReference>
<dbReference type="InterPro" id="IPR009097">
    <property type="entry name" value="Cyclic_Pdiesterase"/>
</dbReference>
<evidence type="ECO:0000313" key="2">
    <source>
        <dbReference type="EMBL" id="MFD1947295.1"/>
    </source>
</evidence>
<protein>
    <submittedName>
        <fullName evidence="2">RNA 2',3'-cyclic phosphodiesterase</fullName>
    </submittedName>
</protein>
<dbReference type="HAMAP" id="MF_01940">
    <property type="entry name" value="RNA_CPDase"/>
    <property type="match status" value="1"/>
</dbReference>
<accession>A0ABW4TL24</accession>
<gene>
    <name evidence="2" type="primary">thpR</name>
    <name evidence="2" type="ORF">ACFSDE_10870</name>
</gene>
<organism evidence="2 3">
    <name type="scientific">Nocardioides aestuarii</name>
    <dbReference type="NCBI Taxonomy" id="252231"/>
    <lineage>
        <taxon>Bacteria</taxon>
        <taxon>Bacillati</taxon>
        <taxon>Actinomycetota</taxon>
        <taxon>Actinomycetes</taxon>
        <taxon>Propionibacteriales</taxon>
        <taxon>Nocardioidaceae</taxon>
        <taxon>Nocardioides</taxon>
    </lineage>
</organism>
<dbReference type="Pfam" id="PF13563">
    <property type="entry name" value="2_5_RNA_ligase2"/>
    <property type="match status" value="1"/>
</dbReference>
<evidence type="ECO:0000256" key="1">
    <source>
        <dbReference type="ARBA" id="ARBA00022801"/>
    </source>
</evidence>
<reference evidence="3" key="1">
    <citation type="journal article" date="2019" name="Int. J. Syst. Evol. Microbiol.">
        <title>The Global Catalogue of Microorganisms (GCM) 10K type strain sequencing project: providing services to taxonomists for standard genome sequencing and annotation.</title>
        <authorList>
            <consortium name="The Broad Institute Genomics Platform"/>
            <consortium name="The Broad Institute Genome Sequencing Center for Infectious Disease"/>
            <person name="Wu L."/>
            <person name="Ma J."/>
        </authorList>
    </citation>
    <scope>NUCLEOTIDE SEQUENCE [LARGE SCALE GENOMIC DNA]</scope>
    <source>
        <strain evidence="3">CGMCC 1.12477</strain>
    </source>
</reference>
<comment type="caution">
    <text evidence="2">The sequence shown here is derived from an EMBL/GenBank/DDBJ whole genome shotgun (WGS) entry which is preliminary data.</text>
</comment>
<keyword evidence="3" id="KW-1185">Reference proteome</keyword>
<sequence length="186" mass="20385">RMFVAMVPPAEAVEDLDAFLDVRRAAAPFRWTQPDQLHVTLAFLAAVPDRSLDDLVERLAAAARRRTPVTARIAGGGAFPHPDAAKVVWAGLRTTGTDHAELVRMSDGARRAANASGIAPDGQRFRPHLTVARTGRPRQVTRWVQLLDGYEGPSWRVGEWSLVASHLGEGPARRPRYEEVARVQVG</sequence>
<dbReference type="EMBL" id="JBHUGD010000003">
    <property type="protein sequence ID" value="MFD1947295.1"/>
    <property type="molecule type" value="Genomic_DNA"/>
</dbReference>
<dbReference type="Proteomes" id="UP001597351">
    <property type="component" value="Unassembled WGS sequence"/>
</dbReference>
<dbReference type="InterPro" id="IPR004175">
    <property type="entry name" value="RNA_CPDase"/>
</dbReference>
<dbReference type="PANTHER" id="PTHR35561">
    <property type="entry name" value="RNA 2',3'-CYCLIC PHOSPHODIESTERASE"/>
    <property type="match status" value="1"/>
</dbReference>
<dbReference type="Gene3D" id="3.90.1140.10">
    <property type="entry name" value="Cyclic phosphodiesterase"/>
    <property type="match status" value="1"/>
</dbReference>
<evidence type="ECO:0000313" key="3">
    <source>
        <dbReference type="Proteomes" id="UP001597351"/>
    </source>
</evidence>
<keyword evidence="1" id="KW-0378">Hydrolase</keyword>
<name>A0ABW4TL24_9ACTN</name>
<feature type="non-terminal residue" evidence="2">
    <location>
        <position position="1"/>
    </location>
</feature>